<dbReference type="Pfam" id="PF00806">
    <property type="entry name" value="PUF"/>
    <property type="match status" value="4"/>
</dbReference>
<feature type="domain" description="PUM-HD" evidence="3">
    <location>
        <begin position="12"/>
        <end position="319"/>
    </location>
</feature>
<reference evidence="4" key="1">
    <citation type="journal article" date="2019" name="BMC Genomics">
        <title>A new reference genome for Sorghum bicolor reveals high levels of sequence similarity between sweet and grain genotypes: implications for the genetics of sugar metabolism.</title>
        <authorList>
            <person name="Cooper E.A."/>
            <person name="Brenton Z.W."/>
            <person name="Flinn B.S."/>
            <person name="Jenkins J."/>
            <person name="Shu S."/>
            <person name="Flowers D."/>
            <person name="Luo F."/>
            <person name="Wang Y."/>
            <person name="Xia P."/>
            <person name="Barry K."/>
            <person name="Daum C."/>
            <person name="Lipzen A."/>
            <person name="Yoshinaga Y."/>
            <person name="Schmutz J."/>
            <person name="Saski C."/>
            <person name="Vermerris W."/>
            <person name="Kresovich S."/>
        </authorList>
    </citation>
    <scope>NUCLEOTIDE SEQUENCE</scope>
</reference>
<dbReference type="GO" id="GO:0006417">
    <property type="term" value="P:regulation of translation"/>
    <property type="evidence" value="ECO:0007669"/>
    <property type="project" value="UniProtKB-KW"/>
</dbReference>
<keyword evidence="1" id="KW-0677">Repeat</keyword>
<dbReference type="PROSITE" id="PS50303">
    <property type="entry name" value="PUM_HD"/>
    <property type="match status" value="1"/>
</dbReference>
<name>A0A921R6N1_SORBI</name>
<dbReference type="InterPro" id="IPR001313">
    <property type="entry name" value="Pumilio_RNA-bd_rpt"/>
</dbReference>
<evidence type="ECO:0000256" key="1">
    <source>
        <dbReference type="ARBA" id="ARBA00022737"/>
    </source>
</evidence>
<evidence type="ECO:0000259" key="3">
    <source>
        <dbReference type="PROSITE" id="PS50303"/>
    </source>
</evidence>
<protein>
    <recommendedName>
        <fullName evidence="3">PUM-HD domain-containing protein</fullName>
    </recommendedName>
</protein>
<sequence>MEQIDSFIGNSLRSLSIRDRGDSLLVHGGRRRLSEFMNNLHEPQDLVGTDNDNGQNHPRRGVLNSNVDQLYVGRRLEDVKGAMSSIATDTPGCRFLVRMVAEGGAAAAQQVLHEVAGDVLRLMVHADGHALVEALVQHLTDDHMACLLRILDAASPAQIVAVARNHQGVAMAMSHHRVCRDRHGCHVMIKCIDMAGVDGEMWSSLVHAVCWDGFALAEHAYGNYVVQHVLRCVPQARATLHAAFRGRYVSLSTQMASSHVVQLSLELFSPEQADEIVGELLGCHHWGCTFHQLISDRFANFVLQTAMERTEVRFISSNH</sequence>
<comment type="caution">
    <text evidence="4">The sequence shown here is derived from an EMBL/GenBank/DDBJ whole genome shotgun (WGS) entry which is preliminary data.</text>
</comment>
<accession>A0A921R6N1</accession>
<proteinExistence type="predicted"/>
<dbReference type="PANTHER" id="PTHR12537:SF13">
    <property type="entry name" value="PUMILIO HOMOLOGY DOMAIN FAMILY MEMBER 4"/>
    <property type="match status" value="1"/>
</dbReference>
<dbReference type="InterPro" id="IPR016024">
    <property type="entry name" value="ARM-type_fold"/>
</dbReference>
<dbReference type="InterPro" id="IPR011989">
    <property type="entry name" value="ARM-like"/>
</dbReference>
<dbReference type="GO" id="GO:0003723">
    <property type="term" value="F:RNA binding"/>
    <property type="evidence" value="ECO:0007669"/>
    <property type="project" value="InterPro"/>
</dbReference>
<gene>
    <name evidence="4" type="ORF">BDA96_04G200600</name>
</gene>
<dbReference type="SMART" id="SM00025">
    <property type="entry name" value="Pumilio"/>
    <property type="match status" value="4"/>
</dbReference>
<dbReference type="InterPro" id="IPR033133">
    <property type="entry name" value="PUM-HD"/>
</dbReference>
<evidence type="ECO:0000313" key="5">
    <source>
        <dbReference type="Proteomes" id="UP000807115"/>
    </source>
</evidence>
<reference evidence="4" key="2">
    <citation type="submission" date="2020-10" db="EMBL/GenBank/DDBJ databases">
        <authorList>
            <person name="Cooper E.A."/>
            <person name="Brenton Z.W."/>
            <person name="Flinn B.S."/>
            <person name="Jenkins J."/>
            <person name="Shu S."/>
            <person name="Flowers D."/>
            <person name="Luo F."/>
            <person name="Wang Y."/>
            <person name="Xia P."/>
            <person name="Barry K."/>
            <person name="Daum C."/>
            <person name="Lipzen A."/>
            <person name="Yoshinaga Y."/>
            <person name="Schmutz J."/>
            <person name="Saski C."/>
            <person name="Vermerris W."/>
            <person name="Kresovich S."/>
        </authorList>
    </citation>
    <scope>NUCLEOTIDE SEQUENCE</scope>
</reference>
<dbReference type="Proteomes" id="UP000807115">
    <property type="component" value="Chromosome 4"/>
</dbReference>
<organism evidence="4 5">
    <name type="scientific">Sorghum bicolor</name>
    <name type="common">Sorghum</name>
    <name type="synonym">Sorghum vulgare</name>
    <dbReference type="NCBI Taxonomy" id="4558"/>
    <lineage>
        <taxon>Eukaryota</taxon>
        <taxon>Viridiplantae</taxon>
        <taxon>Streptophyta</taxon>
        <taxon>Embryophyta</taxon>
        <taxon>Tracheophyta</taxon>
        <taxon>Spermatophyta</taxon>
        <taxon>Magnoliopsida</taxon>
        <taxon>Liliopsida</taxon>
        <taxon>Poales</taxon>
        <taxon>Poaceae</taxon>
        <taxon>PACMAD clade</taxon>
        <taxon>Panicoideae</taxon>
        <taxon>Andropogonodae</taxon>
        <taxon>Andropogoneae</taxon>
        <taxon>Sorghinae</taxon>
        <taxon>Sorghum</taxon>
    </lineage>
</organism>
<dbReference type="AlphaFoldDB" id="A0A921R6N1"/>
<keyword evidence="2" id="KW-0810">Translation regulation</keyword>
<evidence type="ECO:0000313" key="4">
    <source>
        <dbReference type="EMBL" id="KAG0533526.1"/>
    </source>
</evidence>
<evidence type="ECO:0000256" key="2">
    <source>
        <dbReference type="ARBA" id="ARBA00022845"/>
    </source>
</evidence>
<dbReference type="PANTHER" id="PTHR12537">
    <property type="entry name" value="RNA BINDING PROTEIN PUMILIO-RELATED"/>
    <property type="match status" value="1"/>
</dbReference>
<dbReference type="SUPFAM" id="SSF48371">
    <property type="entry name" value="ARM repeat"/>
    <property type="match status" value="1"/>
</dbReference>
<dbReference type="EMBL" id="CM027683">
    <property type="protein sequence ID" value="KAG0533526.1"/>
    <property type="molecule type" value="Genomic_DNA"/>
</dbReference>
<dbReference type="Gene3D" id="1.25.10.10">
    <property type="entry name" value="Leucine-rich Repeat Variant"/>
    <property type="match status" value="1"/>
</dbReference>